<dbReference type="AlphaFoldDB" id="A0AAW2ZP82"/>
<dbReference type="InterPro" id="IPR001258">
    <property type="entry name" value="NHL_repeat"/>
</dbReference>
<comment type="caution">
    <text evidence="4">The sequence shown here is derived from an EMBL/GenBank/DDBJ whole genome shotgun (WGS) entry which is preliminary data.</text>
</comment>
<evidence type="ECO:0000313" key="5">
    <source>
        <dbReference type="Proteomes" id="UP001431209"/>
    </source>
</evidence>
<dbReference type="Pfam" id="PF01436">
    <property type="entry name" value="NHL"/>
    <property type="match status" value="1"/>
</dbReference>
<dbReference type="SUPFAM" id="SSF63825">
    <property type="entry name" value="YWTD domain"/>
    <property type="match status" value="1"/>
</dbReference>
<dbReference type="InterPro" id="IPR011042">
    <property type="entry name" value="6-blade_b-propeller_TolB-like"/>
</dbReference>
<reference evidence="4 5" key="1">
    <citation type="submission" date="2024-03" db="EMBL/GenBank/DDBJ databases">
        <title>The Acrasis kona genome and developmental transcriptomes reveal deep origins of eukaryotic multicellular pathways.</title>
        <authorList>
            <person name="Sheikh S."/>
            <person name="Fu C.-J."/>
            <person name="Brown M.W."/>
            <person name="Baldauf S.L."/>
        </authorList>
    </citation>
    <scope>NUCLEOTIDE SEQUENCE [LARGE SCALE GENOMIC DNA]</scope>
    <source>
        <strain evidence="4 5">ATCC MYA-3509</strain>
    </source>
</reference>
<evidence type="ECO:0000259" key="3">
    <source>
        <dbReference type="Pfam" id="PF25021"/>
    </source>
</evidence>
<dbReference type="EMBL" id="JAOPGA020001842">
    <property type="protein sequence ID" value="KAL0491657.1"/>
    <property type="molecule type" value="Genomic_DNA"/>
</dbReference>
<dbReference type="PANTHER" id="PTHR46388">
    <property type="entry name" value="NHL REPEAT-CONTAINING PROTEIN 2"/>
    <property type="match status" value="1"/>
</dbReference>
<feature type="domain" description="Teneurin NHL" evidence="3">
    <location>
        <begin position="161"/>
        <end position="281"/>
    </location>
</feature>
<dbReference type="Pfam" id="PF25021">
    <property type="entry name" value="TEN_NHL"/>
    <property type="match status" value="1"/>
</dbReference>
<organism evidence="4 5">
    <name type="scientific">Acrasis kona</name>
    <dbReference type="NCBI Taxonomy" id="1008807"/>
    <lineage>
        <taxon>Eukaryota</taxon>
        <taxon>Discoba</taxon>
        <taxon>Heterolobosea</taxon>
        <taxon>Tetramitia</taxon>
        <taxon>Eutetramitia</taxon>
        <taxon>Acrasidae</taxon>
        <taxon>Acrasis</taxon>
    </lineage>
</organism>
<sequence>MLTTLFTLQIQAAAVSELLIAQVVILYGYNGDDIPATRAHLNSPQGVAVDNDNNLVYIADTYNSRIRVVNRTSGNITTFAGTGIQGYNGDNIAATRAQLFLPYEVVIDSVNNLIYIVDFVNSRIRVVVRSTGIISTFAGSGQGGRDYDKEDNIQATSSQFACVERLAIDNVNNLVYIADTSNHRIRVVNRTSGNITTFAGIIKGPKYYNYNDECGYNGDEIEATSAKLCNPRGIAVDNINNVVYFADSGNSRIRSIPFVNKVTATDIYCFNILSTDPNVCSQGNGVCTSYNSCVL</sequence>
<evidence type="ECO:0000256" key="2">
    <source>
        <dbReference type="PROSITE-ProRule" id="PRU00504"/>
    </source>
</evidence>
<keyword evidence="1" id="KW-0677">Repeat</keyword>
<accession>A0AAW2ZP82</accession>
<evidence type="ECO:0000256" key="1">
    <source>
        <dbReference type="ARBA" id="ARBA00022737"/>
    </source>
</evidence>
<keyword evidence="5" id="KW-1185">Reference proteome</keyword>
<proteinExistence type="predicted"/>
<dbReference type="Gene3D" id="2.120.10.30">
    <property type="entry name" value="TolB, C-terminal domain"/>
    <property type="match status" value="4"/>
</dbReference>
<dbReference type="PANTHER" id="PTHR46388:SF2">
    <property type="entry name" value="NHL REPEAT-CONTAINING PROTEIN 2"/>
    <property type="match status" value="1"/>
</dbReference>
<gene>
    <name evidence="4" type="ORF">AKO1_000579</name>
</gene>
<protein>
    <submittedName>
        <fullName evidence="4">NHL repeat-containing protein</fullName>
    </submittedName>
</protein>
<feature type="repeat" description="NHL" evidence="2">
    <location>
        <begin position="34"/>
        <end position="72"/>
    </location>
</feature>
<dbReference type="PROSITE" id="PS51125">
    <property type="entry name" value="NHL"/>
    <property type="match status" value="1"/>
</dbReference>
<dbReference type="InterPro" id="IPR056822">
    <property type="entry name" value="TEN_NHL"/>
</dbReference>
<evidence type="ECO:0000313" key="4">
    <source>
        <dbReference type="EMBL" id="KAL0491657.1"/>
    </source>
</evidence>
<dbReference type="Proteomes" id="UP001431209">
    <property type="component" value="Unassembled WGS sequence"/>
</dbReference>
<name>A0AAW2ZP82_9EUKA</name>